<organism evidence="1 2">
    <name type="scientific">Lamprobacter modestohalophilus</name>
    <dbReference type="NCBI Taxonomy" id="1064514"/>
    <lineage>
        <taxon>Bacteria</taxon>
        <taxon>Pseudomonadati</taxon>
        <taxon>Pseudomonadota</taxon>
        <taxon>Gammaproteobacteria</taxon>
        <taxon>Chromatiales</taxon>
        <taxon>Chromatiaceae</taxon>
        <taxon>Lamprobacter</taxon>
    </lineage>
</organism>
<dbReference type="EMBL" id="NRRY01000015">
    <property type="protein sequence ID" value="MBK1618905.1"/>
    <property type="molecule type" value="Genomic_DNA"/>
</dbReference>
<accession>A0A9X0W8X2</accession>
<dbReference type="Proteomes" id="UP001138768">
    <property type="component" value="Unassembled WGS sequence"/>
</dbReference>
<reference evidence="1 2" key="1">
    <citation type="journal article" date="2020" name="Microorganisms">
        <title>Osmotic Adaptation and Compatible Solute Biosynthesis of Phototrophic Bacteria as Revealed from Genome Analyses.</title>
        <authorList>
            <person name="Imhoff J.F."/>
            <person name="Rahn T."/>
            <person name="Kunzel S."/>
            <person name="Keller A."/>
            <person name="Neulinger S.C."/>
        </authorList>
    </citation>
    <scope>NUCLEOTIDE SEQUENCE [LARGE SCALE GENOMIC DNA]</scope>
    <source>
        <strain evidence="1 2">DSM 25653</strain>
    </source>
</reference>
<name>A0A9X0W8X2_9GAMM</name>
<dbReference type="AlphaFoldDB" id="A0A9X0W8X2"/>
<keyword evidence="2" id="KW-1185">Reference proteome</keyword>
<evidence type="ECO:0000313" key="2">
    <source>
        <dbReference type="Proteomes" id="UP001138768"/>
    </source>
</evidence>
<evidence type="ECO:0000313" key="1">
    <source>
        <dbReference type="EMBL" id="MBK1618905.1"/>
    </source>
</evidence>
<dbReference type="Pfam" id="PF11236">
    <property type="entry name" value="DUF3037"/>
    <property type="match status" value="1"/>
</dbReference>
<dbReference type="InterPro" id="IPR021398">
    <property type="entry name" value="DUF3037"/>
</dbReference>
<gene>
    <name evidence="1" type="ORF">CKO42_10775</name>
</gene>
<comment type="caution">
    <text evidence="1">The sequence shown here is derived from an EMBL/GenBank/DDBJ whole genome shotgun (WGS) entry which is preliminary data.</text>
</comment>
<protein>
    <submittedName>
        <fullName evidence="1">Uncharacterized protein</fullName>
    </submittedName>
</protein>
<sequence>MMAPAAGYFGFKLLTRRHGRITKFFAALDAKVFRQAMLELQEELERVHRLLKSEGFDRHPKTNDSELAKRMFAEVLRPRETIIRFSEQRVVLVDDPIQTLKELFAYYVERNFVTKEYRETVLVSDQARHSAQSRSRSYSA</sequence>
<proteinExistence type="predicted"/>